<evidence type="ECO:0000256" key="10">
    <source>
        <dbReference type="ARBA" id="ARBA00022801"/>
    </source>
</evidence>
<dbReference type="PANTHER" id="PTHR42705:SF2">
    <property type="entry name" value="BIFUNCTIONAL NON-HOMOLOGOUS END JOINING PROTEIN LIGD"/>
    <property type="match status" value="1"/>
</dbReference>
<evidence type="ECO:0000256" key="12">
    <source>
        <dbReference type="ARBA" id="ARBA00022840"/>
    </source>
</evidence>
<organism evidence="23 24">
    <name type="scientific">Microvirga aerophila</name>
    <dbReference type="NCBI Taxonomy" id="670291"/>
    <lineage>
        <taxon>Bacteria</taxon>
        <taxon>Pseudomonadati</taxon>
        <taxon>Pseudomonadota</taxon>
        <taxon>Alphaproteobacteria</taxon>
        <taxon>Hyphomicrobiales</taxon>
        <taxon>Methylobacteriaceae</taxon>
        <taxon>Microvirga</taxon>
    </lineage>
</organism>
<dbReference type="Gene3D" id="2.40.50.140">
    <property type="entry name" value="Nucleic acid-binding proteins"/>
    <property type="match status" value="1"/>
</dbReference>
<keyword evidence="4" id="KW-0808">Transferase</keyword>
<dbReference type="Gene3D" id="3.30.470.30">
    <property type="entry name" value="DNA ligase/mRNA capping enzyme"/>
    <property type="match status" value="1"/>
</dbReference>
<dbReference type="InterPro" id="IPR052171">
    <property type="entry name" value="NHEJ_LigD"/>
</dbReference>
<dbReference type="GO" id="GO:0003910">
    <property type="term" value="F:DNA ligase (ATP) activity"/>
    <property type="evidence" value="ECO:0007669"/>
    <property type="project" value="UniProtKB-EC"/>
</dbReference>
<keyword evidence="6" id="KW-0540">Nuclease</keyword>
<dbReference type="CDD" id="cd07971">
    <property type="entry name" value="OBF_DNA_ligase_LigD"/>
    <property type="match status" value="1"/>
</dbReference>
<evidence type="ECO:0000256" key="13">
    <source>
        <dbReference type="ARBA" id="ARBA00022932"/>
    </source>
</evidence>
<evidence type="ECO:0000256" key="19">
    <source>
        <dbReference type="ARBA" id="ARBA00029943"/>
    </source>
</evidence>
<dbReference type="GO" id="GO:0003887">
    <property type="term" value="F:DNA-directed DNA polymerase activity"/>
    <property type="evidence" value="ECO:0007669"/>
    <property type="project" value="UniProtKB-KW"/>
</dbReference>
<sequence length="869" mass="96532">MQKVNSTQKPKTVLKRRDSKRVPVGRASPQSHKTRQKSPLDAYDAKRDFSVTSEPRANRAKAKGNRFVVQKHDARRLHFDLRLELDGVLKSWAVTRGPSLVPGEKRLSIHTEDHPLEYLTFEGVIPAGQYGGGTMIVWDEGRWIPEGDPREGYATGRLTFALEGKRLKGRWRLVRTRPKPRDTKEQWLLLKSDDEHARHDGPEIVDTETTSVLTGNTIEELTQGGQVRADHRARAKVAATRSTTTLPSAKIAGAKKGVLPPFVEPSLAKLVENAPTGPDWLHEIKFDGYRLQARVDGGKVRLLTRKGLDWTAKFQPVADALKELRLPSALIDGEVVVEDESGVSSFSALQQDLKAGRSDRLAFYAFDLLYLDGQDMRKASLLDRKSLLQLALDDLPAGGAIRFSDHIVDDGDSLIRHACRMGLEGIVSKRSDLPYRSGRGDHWLKSKCTQRQEFVIAGYVPSTTSRKAIGSLVLGLYDNGKLLHVGRVGTGFTAPMARALWDDIGAIESPAAPFPVRLSADARRGVRWVRPERVVEIEYRGWTHDGLLRHAAFKGLRDDKDARDVVREDAPAETSCERSPALGTARLTHPDRVLWEDDGLTKLGLAEFYAEIEEWILPHIVGRPLSLLRCPSGSQKECFFQKHGWAGLDEDLVQRVRVGDDEALAIRDLRGLLALVQAGVLEIHPWGSTLTSVEKPDRITFDLDPGDGVGWDDVVQGAQDVRERLKAMGLESFVKTTGGKGLHVVLPIKPSIDWNAAKSFAQTVALAMAKDSPDRYTATLAKTARMGRIFIDYLHNGRGATAVAAYSTRARSGAPVSTPVEWSELSSLRSGHQYRVLNLLGRLEHLRRDPWSDIIGLSQRLDGIARRRR</sequence>
<keyword evidence="18" id="KW-0511">Multifunctional enzyme</keyword>
<dbReference type="OrthoDB" id="9802472at2"/>
<keyword evidence="15" id="KW-0233">DNA recombination</keyword>
<dbReference type="NCBIfam" id="NF004628">
    <property type="entry name" value="PRK05972.1"/>
    <property type="match status" value="1"/>
</dbReference>
<evidence type="ECO:0000256" key="6">
    <source>
        <dbReference type="ARBA" id="ARBA00022722"/>
    </source>
</evidence>
<dbReference type="GO" id="GO:0046872">
    <property type="term" value="F:metal ion binding"/>
    <property type="evidence" value="ECO:0007669"/>
    <property type="project" value="UniProtKB-KW"/>
</dbReference>
<evidence type="ECO:0000256" key="3">
    <source>
        <dbReference type="ARBA" id="ARBA00022598"/>
    </source>
</evidence>
<dbReference type="SUPFAM" id="SSF50249">
    <property type="entry name" value="Nucleic acid-binding proteins"/>
    <property type="match status" value="1"/>
</dbReference>
<dbReference type="PROSITE" id="PS50160">
    <property type="entry name" value="DNA_LIGASE_A3"/>
    <property type="match status" value="1"/>
</dbReference>
<dbReference type="InterPro" id="IPR014145">
    <property type="entry name" value="LigD_pol_dom"/>
</dbReference>
<dbReference type="GO" id="GO:0006281">
    <property type="term" value="P:DNA repair"/>
    <property type="evidence" value="ECO:0007669"/>
    <property type="project" value="UniProtKB-KW"/>
</dbReference>
<keyword evidence="5" id="KW-0548">Nucleotidyltransferase</keyword>
<dbReference type="Proteomes" id="UP000321085">
    <property type="component" value="Unassembled WGS sequence"/>
</dbReference>
<keyword evidence="14" id="KW-0238">DNA-binding</keyword>
<dbReference type="InterPro" id="IPR012310">
    <property type="entry name" value="DNA_ligase_ATP-dep_cent"/>
</dbReference>
<dbReference type="NCBIfam" id="TIGR02777">
    <property type="entry name" value="LigD_PE_dom"/>
    <property type="match status" value="1"/>
</dbReference>
<dbReference type="Gene3D" id="3.30.1490.70">
    <property type="match status" value="1"/>
</dbReference>
<evidence type="ECO:0000259" key="22">
    <source>
        <dbReference type="PROSITE" id="PS50160"/>
    </source>
</evidence>
<dbReference type="PANTHER" id="PTHR42705">
    <property type="entry name" value="BIFUNCTIONAL NON-HOMOLOGOUS END JOINING PROTEIN LIGD"/>
    <property type="match status" value="1"/>
</dbReference>
<keyword evidence="9" id="KW-0227">DNA damage</keyword>
<evidence type="ECO:0000256" key="8">
    <source>
        <dbReference type="ARBA" id="ARBA00022741"/>
    </source>
</evidence>
<keyword evidence="17" id="KW-0464">Manganese</keyword>
<keyword evidence="13" id="KW-0239">DNA-directed DNA polymerase</keyword>
<dbReference type="CDD" id="cd07906">
    <property type="entry name" value="Adenylation_DNA_ligase_LigD_LigC"/>
    <property type="match status" value="1"/>
</dbReference>
<dbReference type="SUPFAM" id="SSF56091">
    <property type="entry name" value="DNA ligase/mRNA capping enzyme, catalytic domain"/>
    <property type="match status" value="1"/>
</dbReference>
<dbReference type="NCBIfam" id="TIGR02779">
    <property type="entry name" value="NHEJ_ligase_lig"/>
    <property type="match status" value="1"/>
</dbReference>
<dbReference type="Gene3D" id="3.90.920.10">
    <property type="entry name" value="DNA primase, PRIM domain"/>
    <property type="match status" value="1"/>
</dbReference>
<evidence type="ECO:0000256" key="14">
    <source>
        <dbReference type="ARBA" id="ARBA00023125"/>
    </source>
</evidence>
<evidence type="ECO:0000313" key="24">
    <source>
        <dbReference type="Proteomes" id="UP000321085"/>
    </source>
</evidence>
<proteinExistence type="predicted"/>
<feature type="domain" description="ATP-dependent DNA ligase family profile" evidence="22">
    <location>
        <begin position="354"/>
        <end position="481"/>
    </location>
</feature>
<dbReference type="CDD" id="cd04862">
    <property type="entry name" value="PaeLigD_Pol_like"/>
    <property type="match status" value="1"/>
</dbReference>
<evidence type="ECO:0000256" key="9">
    <source>
        <dbReference type="ARBA" id="ARBA00022763"/>
    </source>
</evidence>
<name>A0A512BRU0_9HYPH</name>
<evidence type="ECO:0000256" key="4">
    <source>
        <dbReference type="ARBA" id="ARBA00022679"/>
    </source>
</evidence>
<comment type="catalytic activity">
    <reaction evidence="20">
        <text>ATP + (deoxyribonucleotide)n-3'-hydroxyl + 5'-phospho-(deoxyribonucleotide)m = (deoxyribonucleotide)n+m + AMP + diphosphate.</text>
        <dbReference type="EC" id="6.5.1.1"/>
    </reaction>
</comment>
<evidence type="ECO:0000313" key="23">
    <source>
        <dbReference type="EMBL" id="GEO14537.1"/>
    </source>
</evidence>
<dbReference type="AlphaFoldDB" id="A0A512BRU0"/>
<dbReference type="InterPro" id="IPR012340">
    <property type="entry name" value="NA-bd_OB-fold"/>
</dbReference>
<keyword evidence="3 23" id="KW-0436">Ligase</keyword>
<dbReference type="GO" id="GO:0006310">
    <property type="term" value="P:DNA recombination"/>
    <property type="evidence" value="ECO:0007669"/>
    <property type="project" value="UniProtKB-KW"/>
</dbReference>
<evidence type="ECO:0000256" key="15">
    <source>
        <dbReference type="ARBA" id="ARBA00023172"/>
    </source>
</evidence>
<evidence type="ECO:0000256" key="18">
    <source>
        <dbReference type="ARBA" id="ARBA00023268"/>
    </source>
</evidence>
<keyword evidence="11" id="KW-0269">Exonuclease</keyword>
<dbReference type="GO" id="GO:0005524">
    <property type="term" value="F:ATP binding"/>
    <property type="evidence" value="ECO:0007669"/>
    <property type="project" value="UniProtKB-KW"/>
</dbReference>
<evidence type="ECO:0000256" key="20">
    <source>
        <dbReference type="ARBA" id="ARBA00034003"/>
    </source>
</evidence>
<protein>
    <recommendedName>
        <fullName evidence="2">DNA ligase (ATP)</fullName>
        <ecNumber evidence="2">6.5.1.1</ecNumber>
    </recommendedName>
    <alternativeName>
        <fullName evidence="19">NHEJ DNA polymerase</fullName>
    </alternativeName>
</protein>
<evidence type="ECO:0000256" key="11">
    <source>
        <dbReference type="ARBA" id="ARBA00022839"/>
    </source>
</evidence>
<evidence type="ECO:0000256" key="16">
    <source>
        <dbReference type="ARBA" id="ARBA00023204"/>
    </source>
</evidence>
<keyword evidence="10" id="KW-0378">Hydrolase</keyword>
<dbReference type="GO" id="GO:0004527">
    <property type="term" value="F:exonuclease activity"/>
    <property type="evidence" value="ECO:0007669"/>
    <property type="project" value="UniProtKB-KW"/>
</dbReference>
<keyword evidence="16" id="KW-0234">DNA repair</keyword>
<dbReference type="InterPro" id="IPR014144">
    <property type="entry name" value="LigD_PE_domain"/>
</dbReference>
<comment type="caution">
    <text evidence="23">The sequence shown here is derived from an EMBL/GenBank/DDBJ whole genome shotgun (WGS) entry which is preliminary data.</text>
</comment>
<dbReference type="InterPro" id="IPR014143">
    <property type="entry name" value="NHEJ_ligase_prk"/>
</dbReference>
<dbReference type="InterPro" id="IPR012309">
    <property type="entry name" value="DNA_ligase_ATP-dep_C"/>
</dbReference>
<dbReference type="EMBL" id="BJYU01000025">
    <property type="protein sequence ID" value="GEO14537.1"/>
    <property type="molecule type" value="Genomic_DNA"/>
</dbReference>
<feature type="region of interest" description="Disordered" evidence="21">
    <location>
        <begin position="1"/>
        <end position="60"/>
    </location>
</feature>
<dbReference type="Pfam" id="PF13298">
    <property type="entry name" value="LigD_N"/>
    <property type="match status" value="1"/>
</dbReference>
<feature type="compositionally biased region" description="Polar residues" evidence="21">
    <location>
        <begin position="1"/>
        <end position="10"/>
    </location>
</feature>
<evidence type="ECO:0000256" key="17">
    <source>
        <dbReference type="ARBA" id="ARBA00023211"/>
    </source>
</evidence>
<evidence type="ECO:0000256" key="2">
    <source>
        <dbReference type="ARBA" id="ARBA00012727"/>
    </source>
</evidence>
<dbReference type="InterPro" id="IPR033651">
    <property type="entry name" value="PaeLigD_Pol-like"/>
</dbReference>
<evidence type="ECO:0000256" key="5">
    <source>
        <dbReference type="ARBA" id="ARBA00022695"/>
    </source>
</evidence>
<dbReference type="InterPro" id="IPR014146">
    <property type="entry name" value="LigD_ligase_dom"/>
</dbReference>
<keyword evidence="12" id="KW-0067">ATP-binding</keyword>
<dbReference type="RefSeq" id="WP_114185582.1">
    <property type="nucleotide sequence ID" value="NZ_BJYU01000025.1"/>
</dbReference>
<dbReference type="EC" id="6.5.1.1" evidence="2"/>
<keyword evidence="8" id="KW-0547">Nucleotide-binding</keyword>
<evidence type="ECO:0000256" key="7">
    <source>
        <dbReference type="ARBA" id="ARBA00022723"/>
    </source>
</evidence>
<dbReference type="Pfam" id="PF21686">
    <property type="entry name" value="LigD_Prim-Pol"/>
    <property type="match status" value="1"/>
</dbReference>
<keyword evidence="7" id="KW-0479">Metal-binding</keyword>
<keyword evidence="24" id="KW-1185">Reference proteome</keyword>
<dbReference type="GO" id="GO:0003677">
    <property type="term" value="F:DNA binding"/>
    <property type="evidence" value="ECO:0007669"/>
    <property type="project" value="UniProtKB-KW"/>
</dbReference>
<gene>
    <name evidence="23" type="ORF">MAE02_22330</name>
</gene>
<dbReference type="Pfam" id="PF04679">
    <property type="entry name" value="DNA_ligase_A_C"/>
    <property type="match status" value="1"/>
</dbReference>
<dbReference type="Pfam" id="PF01068">
    <property type="entry name" value="DNA_ligase_A_M"/>
    <property type="match status" value="1"/>
</dbReference>
<comment type="cofactor">
    <cofactor evidence="1">
        <name>Mn(2+)</name>
        <dbReference type="ChEBI" id="CHEBI:29035"/>
    </cofactor>
</comment>
<reference evidence="23 24" key="1">
    <citation type="submission" date="2019-07" db="EMBL/GenBank/DDBJ databases">
        <title>Whole genome shotgun sequence of Microvirga aerophila NBRC 106136.</title>
        <authorList>
            <person name="Hosoyama A."/>
            <person name="Uohara A."/>
            <person name="Ohji S."/>
            <person name="Ichikawa N."/>
        </authorList>
    </citation>
    <scope>NUCLEOTIDE SEQUENCE [LARGE SCALE GENOMIC DNA]</scope>
    <source>
        <strain evidence="23 24">NBRC 106136</strain>
    </source>
</reference>
<dbReference type="NCBIfam" id="TIGR02776">
    <property type="entry name" value="NHEJ_ligase_prk"/>
    <property type="match status" value="1"/>
</dbReference>
<dbReference type="NCBIfam" id="TIGR02778">
    <property type="entry name" value="ligD_pol"/>
    <property type="match status" value="1"/>
</dbReference>
<evidence type="ECO:0000256" key="1">
    <source>
        <dbReference type="ARBA" id="ARBA00001936"/>
    </source>
</evidence>
<accession>A0A512BRU0</accession>
<evidence type="ECO:0000256" key="21">
    <source>
        <dbReference type="SAM" id="MobiDB-lite"/>
    </source>
</evidence>